<keyword evidence="3" id="KW-1185">Reference proteome</keyword>
<dbReference type="Pfam" id="PF20246">
    <property type="entry name" value="DUF6601"/>
    <property type="match status" value="1"/>
</dbReference>
<dbReference type="OrthoDB" id="5086500at2759"/>
<dbReference type="AlphaFoldDB" id="A0A8K0PJZ0"/>
<feature type="transmembrane region" description="Helical" evidence="1">
    <location>
        <begin position="252"/>
        <end position="273"/>
    </location>
</feature>
<evidence type="ECO:0000256" key="1">
    <source>
        <dbReference type="SAM" id="Phobius"/>
    </source>
</evidence>
<dbReference type="InterPro" id="IPR046536">
    <property type="entry name" value="DUF6601"/>
</dbReference>
<organism evidence="2 3">
    <name type="scientific">Elsinoe batatas</name>
    <dbReference type="NCBI Taxonomy" id="2601811"/>
    <lineage>
        <taxon>Eukaryota</taxon>
        <taxon>Fungi</taxon>
        <taxon>Dikarya</taxon>
        <taxon>Ascomycota</taxon>
        <taxon>Pezizomycotina</taxon>
        <taxon>Dothideomycetes</taxon>
        <taxon>Dothideomycetidae</taxon>
        <taxon>Myriangiales</taxon>
        <taxon>Elsinoaceae</taxon>
        <taxon>Elsinoe</taxon>
    </lineage>
</organism>
<dbReference type="PANTHER" id="PTHR34414">
    <property type="entry name" value="HET DOMAIN-CONTAINING PROTEIN-RELATED"/>
    <property type="match status" value="1"/>
</dbReference>
<sequence>MESPFETCPLKDWEVDLSTLLPASHRIRGDHIVSPSRSDTRVFLENELLIPRIDAIRKQLWMCGRPMPPRPLHKQVLLGREITIAEEADHHCVWASDKIYLKPLPAYLLHPGFWRTHLSDRKGGDSLNDDALKTHGPSTVQETYTASVGDLAACARGLLFSYTALIAYESDFKIAKEKFLIPEEVDWSSWRILCEEYLTNHTYQSVNPRYWYGELRMPRLNKVYKYGKGHIFRGFSSVGSPSSYDDWLRDNFAYLSLVFAFVVVIISAMQLGIATERLAGNASFQNASYGFTVFSIVSLVILSGLIVVIALCMIASNWIATKTYEKRRFEETGVDINGLTSVRRS</sequence>
<gene>
    <name evidence="2" type="ORF">KVT40_004147</name>
</gene>
<proteinExistence type="predicted"/>
<dbReference type="EMBL" id="JAESVG020000004">
    <property type="protein sequence ID" value="KAG8628274.1"/>
    <property type="molecule type" value="Genomic_DNA"/>
</dbReference>
<evidence type="ECO:0000313" key="2">
    <source>
        <dbReference type="EMBL" id="KAG8628274.1"/>
    </source>
</evidence>
<keyword evidence="1" id="KW-0812">Transmembrane</keyword>
<accession>A0A8K0PJZ0</accession>
<keyword evidence="1" id="KW-1133">Transmembrane helix</keyword>
<protein>
    <submittedName>
        <fullName evidence="2">Uncharacterized protein</fullName>
    </submittedName>
</protein>
<keyword evidence="1" id="KW-0472">Membrane</keyword>
<name>A0A8K0PJZ0_9PEZI</name>
<dbReference type="PANTHER" id="PTHR34414:SF1">
    <property type="entry name" value="SUBTILISIN-LIKE SERINE PROTEASE"/>
    <property type="match status" value="1"/>
</dbReference>
<reference evidence="2" key="1">
    <citation type="submission" date="2021-07" db="EMBL/GenBank/DDBJ databases">
        <title>Elsinoe batatas strain:CRI-CJ2 Genome sequencing and assembly.</title>
        <authorList>
            <person name="Huang L."/>
        </authorList>
    </citation>
    <scope>NUCLEOTIDE SEQUENCE</scope>
    <source>
        <strain evidence="2">CRI-CJ2</strain>
    </source>
</reference>
<dbReference type="Proteomes" id="UP000809789">
    <property type="component" value="Unassembled WGS sequence"/>
</dbReference>
<feature type="transmembrane region" description="Helical" evidence="1">
    <location>
        <begin position="293"/>
        <end position="320"/>
    </location>
</feature>
<evidence type="ECO:0000313" key="3">
    <source>
        <dbReference type="Proteomes" id="UP000809789"/>
    </source>
</evidence>
<comment type="caution">
    <text evidence="2">The sequence shown here is derived from an EMBL/GenBank/DDBJ whole genome shotgun (WGS) entry which is preliminary data.</text>
</comment>